<dbReference type="AlphaFoldDB" id="A0A8T0T5F5"/>
<feature type="region of interest" description="Disordered" evidence="1">
    <location>
        <begin position="1"/>
        <end position="33"/>
    </location>
</feature>
<dbReference type="Proteomes" id="UP000823388">
    <property type="component" value="Chromosome 4N"/>
</dbReference>
<keyword evidence="3" id="KW-1185">Reference proteome</keyword>
<feature type="compositionally biased region" description="Basic residues" evidence="1">
    <location>
        <begin position="114"/>
        <end position="130"/>
    </location>
</feature>
<name>A0A8T0T5F5_PANVG</name>
<gene>
    <name evidence="2" type="ORF">PVAP13_4NG063432</name>
</gene>
<evidence type="ECO:0000313" key="3">
    <source>
        <dbReference type="Proteomes" id="UP000823388"/>
    </source>
</evidence>
<comment type="caution">
    <text evidence="2">The sequence shown here is derived from an EMBL/GenBank/DDBJ whole genome shotgun (WGS) entry which is preliminary data.</text>
</comment>
<organism evidence="2 3">
    <name type="scientific">Panicum virgatum</name>
    <name type="common">Blackwell switchgrass</name>
    <dbReference type="NCBI Taxonomy" id="38727"/>
    <lineage>
        <taxon>Eukaryota</taxon>
        <taxon>Viridiplantae</taxon>
        <taxon>Streptophyta</taxon>
        <taxon>Embryophyta</taxon>
        <taxon>Tracheophyta</taxon>
        <taxon>Spermatophyta</taxon>
        <taxon>Magnoliopsida</taxon>
        <taxon>Liliopsida</taxon>
        <taxon>Poales</taxon>
        <taxon>Poaceae</taxon>
        <taxon>PACMAD clade</taxon>
        <taxon>Panicoideae</taxon>
        <taxon>Panicodae</taxon>
        <taxon>Paniceae</taxon>
        <taxon>Panicinae</taxon>
        <taxon>Panicum</taxon>
        <taxon>Panicum sect. Hiantes</taxon>
    </lineage>
</organism>
<evidence type="ECO:0000313" key="2">
    <source>
        <dbReference type="EMBL" id="KAG2604444.1"/>
    </source>
</evidence>
<proteinExistence type="predicted"/>
<sequence>MGLGTCGDPPPPKKKRNSPVRPSPSKPTLTVNRHPPVLCLTTSHPPRTWPAAAVSVSCLLLHCHLRLAPPPPPALRVHPAAVASRLARRRLLASHTPPPSPRVPPATAAAASRPARHRRRRVHSSRRRRAFVQPAAEPRLPSPRSPIGDRGSAGNGAGDQFGPVKPFVAGAGNAVRGSGRGRGSLPRPRPAPLPP</sequence>
<feature type="region of interest" description="Disordered" evidence="1">
    <location>
        <begin position="93"/>
        <end position="195"/>
    </location>
</feature>
<protein>
    <submittedName>
        <fullName evidence="2">Uncharacterized protein</fullName>
    </submittedName>
</protein>
<feature type="compositionally biased region" description="Low complexity" evidence="1">
    <location>
        <begin position="168"/>
        <end position="177"/>
    </location>
</feature>
<evidence type="ECO:0000256" key="1">
    <source>
        <dbReference type="SAM" id="MobiDB-lite"/>
    </source>
</evidence>
<accession>A0A8T0T5F5</accession>
<dbReference type="EMBL" id="CM029044">
    <property type="protein sequence ID" value="KAG2604444.1"/>
    <property type="molecule type" value="Genomic_DNA"/>
</dbReference>
<reference evidence="2" key="1">
    <citation type="submission" date="2020-05" db="EMBL/GenBank/DDBJ databases">
        <title>WGS assembly of Panicum virgatum.</title>
        <authorList>
            <person name="Lovell J.T."/>
            <person name="Jenkins J."/>
            <person name="Shu S."/>
            <person name="Juenger T.E."/>
            <person name="Schmutz J."/>
        </authorList>
    </citation>
    <scope>NUCLEOTIDE SEQUENCE</scope>
    <source>
        <strain evidence="2">AP13</strain>
    </source>
</reference>